<accession>A0A090I1C9</accession>
<organism evidence="2">
    <name type="scientific">Methanobacterium formicicum</name>
    <dbReference type="NCBI Taxonomy" id="2162"/>
    <lineage>
        <taxon>Archaea</taxon>
        <taxon>Methanobacteriati</taxon>
        <taxon>Methanobacteriota</taxon>
        <taxon>Methanomada group</taxon>
        <taxon>Methanobacteria</taxon>
        <taxon>Methanobacteriales</taxon>
        <taxon>Methanobacteriaceae</taxon>
        <taxon>Methanobacterium</taxon>
    </lineage>
</organism>
<feature type="compositionally biased region" description="Low complexity" evidence="1">
    <location>
        <begin position="55"/>
        <end position="66"/>
    </location>
</feature>
<name>A0A090I1C9_METFO</name>
<sequence length="118" mass="12710">MNKTGKILAILIPIVALISIVGATTMTDANNTTLNETNQITLANSTDESQDIKNTTSESGSTSEATPHSQEATSNTQKSTEQSQPTEQSKQMIYQEPEKLPSSVVYRHDPDHPIIAPG</sequence>
<protein>
    <submittedName>
        <fullName evidence="2">Putative secreted protein</fullName>
    </submittedName>
</protein>
<feature type="region of interest" description="Disordered" evidence="1">
    <location>
        <begin position="40"/>
        <end position="118"/>
    </location>
</feature>
<gene>
    <name evidence="2" type="ORF">DSM1535_0385</name>
</gene>
<reference evidence="2" key="1">
    <citation type="submission" date="2014-08" db="EMBL/GenBank/DDBJ databases">
        <authorList>
            <person name="Wibberg D."/>
        </authorList>
    </citation>
    <scope>NUCLEOTIDE SEQUENCE</scope>
</reference>
<evidence type="ECO:0000313" key="2">
    <source>
        <dbReference type="EMBL" id="CEA12748.1"/>
    </source>
</evidence>
<proteinExistence type="predicted"/>
<evidence type="ECO:0000256" key="1">
    <source>
        <dbReference type="SAM" id="MobiDB-lite"/>
    </source>
</evidence>
<dbReference type="PATRIC" id="fig|2162.9.peg.403"/>
<dbReference type="AlphaFoldDB" id="A0A090I1C9"/>
<dbReference type="KEGG" id="mfi:DSM1535_0385"/>
<feature type="compositionally biased region" description="Polar residues" evidence="1">
    <location>
        <begin position="67"/>
        <end position="92"/>
    </location>
</feature>
<dbReference type="EMBL" id="LN515531">
    <property type="protein sequence ID" value="CEA12748.1"/>
    <property type="molecule type" value="Genomic_DNA"/>
</dbReference>